<gene>
    <name evidence="6" type="ORF">A1OK_09510</name>
</gene>
<evidence type="ECO:0000256" key="5">
    <source>
        <dbReference type="SAM" id="SignalP"/>
    </source>
</evidence>
<dbReference type="RefSeq" id="WP_016959989.1">
    <property type="nucleotide sequence ID" value="NZ_AJWN02000046.1"/>
</dbReference>
<name>A0A1E5C7Z7_9GAMM</name>
<keyword evidence="7" id="KW-1185">Reference proteome</keyword>
<reference evidence="6 7" key="1">
    <citation type="journal article" date="2012" name="Science">
        <title>Ecological populations of bacteria act as socially cohesive units of antibiotic production and resistance.</title>
        <authorList>
            <person name="Cordero O.X."/>
            <person name="Wildschutte H."/>
            <person name="Kirkup B."/>
            <person name="Proehl S."/>
            <person name="Ngo L."/>
            <person name="Hussain F."/>
            <person name="Le Roux F."/>
            <person name="Mincer T."/>
            <person name="Polz M.F."/>
        </authorList>
    </citation>
    <scope>NUCLEOTIDE SEQUENCE [LARGE SCALE GENOMIC DNA]</scope>
    <source>
        <strain evidence="6 7">FF-454</strain>
    </source>
</reference>
<feature type="signal peptide" evidence="5">
    <location>
        <begin position="1"/>
        <end position="28"/>
    </location>
</feature>
<dbReference type="Pfam" id="PF01547">
    <property type="entry name" value="SBP_bac_1"/>
    <property type="match status" value="1"/>
</dbReference>
<dbReference type="InterPro" id="IPR050490">
    <property type="entry name" value="Bact_solute-bd_prot1"/>
</dbReference>
<sequence length="452" mass="49533">MNNQQAGKRRWLAGIVLTALFGASSVSAETLRFWTTEEQPERLERQKEMAQDFEKLSGTKVEVIPVTESDLGTRATAAFSAGDLPDVIYHPLQYTLPWSEAGILDADAATEVIEELGGDTFAPGALQMATVPDGYAAIPVDGWTQMIVYRKDLFDEKKLAAPDSFANVVAALKALHNPPEMFGFVAATKVDENFMSQVLEHVFLANGVSPVNKDGIQMLDKKKTTEVLDFYKAIANASPDGELYWKQSRELYFAGKAAMIIWSPFILDELAGLRDSAPPTINSDPTSRELASKTGIVTRFSGPSNPEGAAWGDVRYFGITTDADIDNAMAFVRYSMSDGYTNTLAIAPEGKFPVRRGDETNPTLYTEAWSKLPVGVDRKAPLSELYEAEMIEEIVNGLNNAQRWGVAEGQLALASRVINSHSINRLVREYIDGKRDASSTVDAMNKALAEIQ</sequence>
<dbReference type="AlphaFoldDB" id="A0A1E5C7Z7"/>
<comment type="similarity">
    <text evidence="2">Belongs to the bacterial solute-binding protein 1 family.</text>
</comment>
<dbReference type="Gene3D" id="3.40.190.10">
    <property type="entry name" value="Periplasmic binding protein-like II"/>
    <property type="match status" value="1"/>
</dbReference>
<dbReference type="SUPFAM" id="SSF53850">
    <property type="entry name" value="Periplasmic binding protein-like II"/>
    <property type="match status" value="1"/>
</dbReference>
<evidence type="ECO:0000313" key="6">
    <source>
        <dbReference type="EMBL" id="OEE61585.1"/>
    </source>
</evidence>
<dbReference type="InterPro" id="IPR006059">
    <property type="entry name" value="SBP"/>
</dbReference>
<evidence type="ECO:0000256" key="3">
    <source>
        <dbReference type="ARBA" id="ARBA00022448"/>
    </source>
</evidence>
<keyword evidence="3" id="KW-0813">Transport</keyword>
<evidence type="ECO:0000256" key="4">
    <source>
        <dbReference type="ARBA" id="ARBA00022729"/>
    </source>
</evidence>
<dbReference type="EMBL" id="AJWN02000046">
    <property type="protein sequence ID" value="OEE61585.1"/>
    <property type="molecule type" value="Genomic_DNA"/>
</dbReference>
<dbReference type="GO" id="GO:0042597">
    <property type="term" value="C:periplasmic space"/>
    <property type="evidence" value="ECO:0007669"/>
    <property type="project" value="UniProtKB-SubCell"/>
</dbReference>
<evidence type="ECO:0000313" key="7">
    <source>
        <dbReference type="Proteomes" id="UP000095039"/>
    </source>
</evidence>
<feature type="chain" id="PRO_5009172493" evidence="5">
    <location>
        <begin position="29"/>
        <end position="452"/>
    </location>
</feature>
<protein>
    <submittedName>
        <fullName evidence="6">Bicyclomycin resistance protein</fullName>
    </submittedName>
</protein>
<comment type="caution">
    <text evidence="6">The sequence shown here is derived from an EMBL/GenBank/DDBJ whole genome shotgun (WGS) entry which is preliminary data.</text>
</comment>
<evidence type="ECO:0000256" key="2">
    <source>
        <dbReference type="ARBA" id="ARBA00008520"/>
    </source>
</evidence>
<dbReference type="Proteomes" id="UP000095039">
    <property type="component" value="Unassembled WGS sequence"/>
</dbReference>
<proteinExistence type="inferred from homology"/>
<dbReference type="PANTHER" id="PTHR43649:SF34">
    <property type="entry name" value="ABC TRANSPORTER PERIPLASMIC-BINDING PROTEIN YCJN-RELATED"/>
    <property type="match status" value="1"/>
</dbReference>
<evidence type="ECO:0000256" key="1">
    <source>
        <dbReference type="ARBA" id="ARBA00004418"/>
    </source>
</evidence>
<accession>A0A1E5C7Z7</accession>
<comment type="subcellular location">
    <subcellularLocation>
        <location evidence="1">Periplasm</location>
    </subcellularLocation>
</comment>
<keyword evidence="4 5" id="KW-0732">Signal</keyword>
<dbReference type="PANTHER" id="PTHR43649">
    <property type="entry name" value="ARABINOSE-BINDING PROTEIN-RELATED"/>
    <property type="match status" value="1"/>
</dbReference>
<organism evidence="6 7">
    <name type="scientific">Enterovibrio norvegicus FF-454</name>
    <dbReference type="NCBI Taxonomy" id="1185651"/>
    <lineage>
        <taxon>Bacteria</taxon>
        <taxon>Pseudomonadati</taxon>
        <taxon>Pseudomonadota</taxon>
        <taxon>Gammaproteobacteria</taxon>
        <taxon>Vibrionales</taxon>
        <taxon>Vibrionaceae</taxon>
        <taxon>Enterovibrio</taxon>
    </lineage>
</organism>